<evidence type="ECO:0000256" key="2">
    <source>
        <dbReference type="ARBA" id="ARBA00022723"/>
    </source>
</evidence>
<dbReference type="PANTHER" id="PTHR43270">
    <property type="entry name" value="BETA-ALA-HIS DIPEPTIDASE"/>
    <property type="match status" value="1"/>
</dbReference>
<keyword evidence="3" id="KW-0378">Hydrolase</keyword>
<dbReference type="AlphaFoldDB" id="T1BUA9"/>
<dbReference type="Gene3D" id="3.40.630.10">
    <property type="entry name" value="Zn peptidases"/>
    <property type="match status" value="1"/>
</dbReference>
<name>T1BUA9_9ZZZZ</name>
<protein>
    <submittedName>
        <fullName evidence="4">Succinyl-diaminopimelate desuccinylase</fullName>
    </submittedName>
</protein>
<keyword evidence="2" id="KW-0479">Metal-binding</keyword>
<reference evidence="4" key="2">
    <citation type="journal article" date="2014" name="ISME J.">
        <title>Microbial stratification in low pH oxic and suboxic macroscopic growths along an acid mine drainage.</title>
        <authorList>
            <person name="Mendez-Garcia C."/>
            <person name="Mesa V."/>
            <person name="Sprenger R.R."/>
            <person name="Richter M."/>
            <person name="Diez M.S."/>
            <person name="Solano J."/>
            <person name="Bargiela R."/>
            <person name="Golyshina O.V."/>
            <person name="Manteca A."/>
            <person name="Ramos J.L."/>
            <person name="Gallego J.R."/>
            <person name="Llorente I."/>
            <person name="Martins Dos Santos V.A."/>
            <person name="Jensen O.N."/>
            <person name="Pelaez A.I."/>
            <person name="Sanchez J."/>
            <person name="Ferrer M."/>
        </authorList>
    </citation>
    <scope>NUCLEOTIDE SEQUENCE</scope>
</reference>
<proteinExistence type="predicted"/>
<dbReference type="SUPFAM" id="SSF53187">
    <property type="entry name" value="Zn-dependent exopeptidases"/>
    <property type="match status" value="1"/>
</dbReference>
<reference evidence="4" key="1">
    <citation type="submission" date="2013-08" db="EMBL/GenBank/DDBJ databases">
        <authorList>
            <person name="Mendez C."/>
            <person name="Richter M."/>
            <person name="Ferrer M."/>
            <person name="Sanchez J."/>
        </authorList>
    </citation>
    <scope>NUCLEOTIDE SEQUENCE</scope>
</reference>
<dbReference type="InterPro" id="IPR051458">
    <property type="entry name" value="Cyt/Met_Dipeptidase"/>
</dbReference>
<dbReference type="PANTHER" id="PTHR43270:SF4">
    <property type="entry name" value="CARNOSINE DIPEPTIDASE 2, ISOFORM A"/>
    <property type="match status" value="1"/>
</dbReference>
<sequence>MIPPAFSLAQAESFWHEQIFSALVEYIRIPNRSPAFDPDWKTHGAMDRAIRLACNWCQLHLPPHSSVEIRELPGRTPLLYFEVPAHPTLKNAPPIFFYGHLDKQPEFEGWREGLGAWTPILENGRLYGRGGADDGYAVFASAAALRLLAEAGHPLPRSIGLIECSEESGSIDLAAHLDALTARLDRPGLIVCLDAECGDYEHLWYTTSLRGNLIGELRVQTLTEGVHSGAAGGIVPSTFQIIRALLNRIENATTGQITLTSLSVPVPPERKREIEKAASVLGTLSWKRFPWAGSTQPRFADPVEVLQANTWAPALEITGADGLPPIQTGGNVLRPFTGFKLSLRLPPTLAPDSAVQALQAAFSADAPFRAVTSFQIHTAMAGWNAPTIAPWLKSALQQASAAYFGKPALAMGTGGSIPFMQMLADRYPETQYFVTGVLGPGANAHGPNEFLDMRTVTRLTACLGETIASYVRAVR</sequence>
<evidence type="ECO:0000256" key="1">
    <source>
        <dbReference type="ARBA" id="ARBA00022670"/>
    </source>
</evidence>
<dbReference type="InterPro" id="IPR002933">
    <property type="entry name" value="Peptidase_M20"/>
</dbReference>
<accession>T1BUA9</accession>
<organism evidence="4">
    <name type="scientific">mine drainage metagenome</name>
    <dbReference type="NCBI Taxonomy" id="410659"/>
    <lineage>
        <taxon>unclassified sequences</taxon>
        <taxon>metagenomes</taxon>
        <taxon>ecological metagenomes</taxon>
    </lineage>
</organism>
<dbReference type="EMBL" id="AUZY01001042">
    <property type="protein sequence ID" value="EQD76521.1"/>
    <property type="molecule type" value="Genomic_DNA"/>
</dbReference>
<dbReference type="Gene3D" id="3.30.70.360">
    <property type="match status" value="1"/>
</dbReference>
<evidence type="ECO:0000256" key="3">
    <source>
        <dbReference type="ARBA" id="ARBA00022801"/>
    </source>
</evidence>
<dbReference type="GO" id="GO:0008233">
    <property type="term" value="F:peptidase activity"/>
    <property type="evidence" value="ECO:0007669"/>
    <property type="project" value="UniProtKB-KW"/>
</dbReference>
<comment type="caution">
    <text evidence="4">The sequence shown here is derived from an EMBL/GenBank/DDBJ whole genome shotgun (WGS) entry which is preliminary data.</text>
</comment>
<dbReference type="Pfam" id="PF01546">
    <property type="entry name" value="Peptidase_M20"/>
    <property type="match status" value="1"/>
</dbReference>
<keyword evidence="1" id="KW-0645">Protease</keyword>
<gene>
    <name evidence="4" type="ORF">B1B_01646</name>
</gene>
<evidence type="ECO:0000313" key="4">
    <source>
        <dbReference type="EMBL" id="EQD76521.1"/>
    </source>
</evidence>
<dbReference type="GO" id="GO:0046872">
    <property type="term" value="F:metal ion binding"/>
    <property type="evidence" value="ECO:0007669"/>
    <property type="project" value="UniProtKB-KW"/>
</dbReference>
<dbReference type="GO" id="GO:0006508">
    <property type="term" value="P:proteolysis"/>
    <property type="evidence" value="ECO:0007669"/>
    <property type="project" value="UniProtKB-KW"/>
</dbReference>